<gene>
    <name evidence="1" type="ORF">GCM10008986_19800</name>
</gene>
<evidence type="ECO:0000313" key="2">
    <source>
        <dbReference type="Proteomes" id="UP001500880"/>
    </source>
</evidence>
<organism evidence="1 2">
    <name type="scientific">Salinibacillus aidingensis</name>
    <dbReference type="NCBI Taxonomy" id="237684"/>
    <lineage>
        <taxon>Bacteria</taxon>
        <taxon>Bacillati</taxon>
        <taxon>Bacillota</taxon>
        <taxon>Bacilli</taxon>
        <taxon>Bacillales</taxon>
        <taxon>Bacillaceae</taxon>
        <taxon>Salinibacillus</taxon>
    </lineage>
</organism>
<protein>
    <submittedName>
        <fullName evidence="1">Uncharacterized protein</fullName>
    </submittedName>
</protein>
<sequence length="51" mass="5911">MKEILQLDAESILVEEFTGEKVLVYEISWILFVRKTGILIELKSPGYILEL</sequence>
<accession>A0ABN1BA56</accession>
<comment type="caution">
    <text evidence="1">The sequence shown here is derived from an EMBL/GenBank/DDBJ whole genome shotgun (WGS) entry which is preliminary data.</text>
</comment>
<dbReference type="Proteomes" id="UP001500880">
    <property type="component" value="Unassembled WGS sequence"/>
</dbReference>
<keyword evidence="2" id="KW-1185">Reference proteome</keyword>
<dbReference type="EMBL" id="BAAADO010000004">
    <property type="protein sequence ID" value="GAA0493390.1"/>
    <property type="molecule type" value="Genomic_DNA"/>
</dbReference>
<evidence type="ECO:0000313" key="1">
    <source>
        <dbReference type="EMBL" id="GAA0493390.1"/>
    </source>
</evidence>
<reference evidence="1 2" key="1">
    <citation type="journal article" date="2019" name="Int. J. Syst. Evol. Microbiol.">
        <title>The Global Catalogue of Microorganisms (GCM) 10K type strain sequencing project: providing services to taxonomists for standard genome sequencing and annotation.</title>
        <authorList>
            <consortium name="The Broad Institute Genomics Platform"/>
            <consortium name="The Broad Institute Genome Sequencing Center for Infectious Disease"/>
            <person name="Wu L."/>
            <person name="Ma J."/>
        </authorList>
    </citation>
    <scope>NUCLEOTIDE SEQUENCE [LARGE SCALE GENOMIC DNA]</scope>
    <source>
        <strain evidence="1 2">JCM 12389</strain>
    </source>
</reference>
<proteinExistence type="predicted"/>
<name>A0ABN1BA56_9BACI</name>